<dbReference type="PANTHER" id="PTHR45947">
    <property type="entry name" value="SULFOQUINOVOSYL TRANSFERASE SQD2"/>
    <property type="match status" value="1"/>
</dbReference>
<dbReference type="EMBL" id="BSOA01000018">
    <property type="protein sequence ID" value="GLQ88528.1"/>
    <property type="molecule type" value="Genomic_DNA"/>
</dbReference>
<dbReference type="PANTHER" id="PTHR45947:SF3">
    <property type="entry name" value="SULFOQUINOVOSYL TRANSFERASE SQD2"/>
    <property type="match status" value="1"/>
</dbReference>
<dbReference type="Proteomes" id="UP001156627">
    <property type="component" value="Unassembled WGS sequence"/>
</dbReference>
<dbReference type="Pfam" id="PF00534">
    <property type="entry name" value="Glycos_transf_1"/>
    <property type="match status" value="1"/>
</dbReference>
<keyword evidence="3" id="KW-1185">Reference proteome</keyword>
<evidence type="ECO:0000313" key="3">
    <source>
        <dbReference type="Proteomes" id="UP001156627"/>
    </source>
</evidence>
<accession>A0ABQ5XD02</accession>
<dbReference type="InterPro" id="IPR050194">
    <property type="entry name" value="Glycosyltransferase_grp1"/>
</dbReference>
<dbReference type="Gene3D" id="3.40.50.2000">
    <property type="entry name" value="Glycogen Phosphorylase B"/>
    <property type="match status" value="2"/>
</dbReference>
<organism evidence="2 3">
    <name type="scientific">Dyella flagellata</name>
    <dbReference type="NCBI Taxonomy" id="1867833"/>
    <lineage>
        <taxon>Bacteria</taxon>
        <taxon>Pseudomonadati</taxon>
        <taxon>Pseudomonadota</taxon>
        <taxon>Gammaproteobacteria</taxon>
        <taxon>Lysobacterales</taxon>
        <taxon>Rhodanobacteraceae</taxon>
        <taxon>Dyella</taxon>
    </lineage>
</organism>
<proteinExistence type="predicted"/>
<dbReference type="InterPro" id="IPR001296">
    <property type="entry name" value="Glyco_trans_1"/>
</dbReference>
<feature type="domain" description="Glycosyl transferase family 1" evidence="1">
    <location>
        <begin position="61"/>
        <end position="219"/>
    </location>
</feature>
<gene>
    <name evidence="2" type="ORF">GCM10007898_20980</name>
</gene>
<dbReference type="SUPFAM" id="SSF53756">
    <property type="entry name" value="UDP-Glycosyltransferase/glycogen phosphorylase"/>
    <property type="match status" value="1"/>
</dbReference>
<protein>
    <recommendedName>
        <fullName evidence="1">Glycosyl transferase family 1 domain-containing protein</fullName>
    </recommendedName>
</protein>
<sequence>MDALKRFVIKNAGAVSVVSDAMRAELARIGAPMEKVSVKPMGVDLADSFKPDAMAPRSDCELLFVGRLVEKKGLRYLLAAMPEVLEKAPEAHLTIVGFGPEADDLGCQVARLNLGNKVRFVGALPQAMLPAYYQRAALFVAPFVEAGSGDQEGLGLVAVEAAGCGCPVVLGDVPGAHGLLDPSCAKFVQPRNTAEFAASIIELLEDKSERERLAALARERVAGTVDWSVVSKGYIELLDRIVRILPRDYSA</sequence>
<evidence type="ECO:0000259" key="1">
    <source>
        <dbReference type="Pfam" id="PF00534"/>
    </source>
</evidence>
<dbReference type="CDD" id="cd03801">
    <property type="entry name" value="GT4_PimA-like"/>
    <property type="match status" value="1"/>
</dbReference>
<name>A0ABQ5XD02_9GAMM</name>
<reference evidence="3" key="1">
    <citation type="journal article" date="2019" name="Int. J. Syst. Evol. Microbiol.">
        <title>The Global Catalogue of Microorganisms (GCM) 10K type strain sequencing project: providing services to taxonomists for standard genome sequencing and annotation.</title>
        <authorList>
            <consortium name="The Broad Institute Genomics Platform"/>
            <consortium name="The Broad Institute Genome Sequencing Center for Infectious Disease"/>
            <person name="Wu L."/>
            <person name="Ma J."/>
        </authorList>
    </citation>
    <scope>NUCLEOTIDE SEQUENCE [LARGE SCALE GENOMIC DNA]</scope>
    <source>
        <strain evidence="3">NBRC 111981</strain>
    </source>
</reference>
<comment type="caution">
    <text evidence="2">The sequence shown here is derived from an EMBL/GenBank/DDBJ whole genome shotgun (WGS) entry which is preliminary data.</text>
</comment>
<evidence type="ECO:0000313" key="2">
    <source>
        <dbReference type="EMBL" id="GLQ88528.1"/>
    </source>
</evidence>